<evidence type="ECO:0000313" key="1">
    <source>
        <dbReference type="EMBL" id="KKP85587.1"/>
    </source>
</evidence>
<name>A0A0G0G1H4_9BACT</name>
<dbReference type="AlphaFoldDB" id="A0A0G0G1H4"/>
<evidence type="ECO:0000313" key="2">
    <source>
        <dbReference type="Proteomes" id="UP000034536"/>
    </source>
</evidence>
<proteinExistence type="predicted"/>
<dbReference type="Proteomes" id="UP000034536">
    <property type="component" value="Unassembled WGS sequence"/>
</dbReference>
<reference evidence="1 2" key="1">
    <citation type="journal article" date="2015" name="Nature">
        <title>rRNA introns, odd ribosomes, and small enigmatic genomes across a large radiation of phyla.</title>
        <authorList>
            <person name="Brown C.T."/>
            <person name="Hug L.A."/>
            <person name="Thomas B.C."/>
            <person name="Sharon I."/>
            <person name="Castelle C.J."/>
            <person name="Singh A."/>
            <person name="Wilkins M.J."/>
            <person name="Williams K.H."/>
            <person name="Banfield J.F."/>
        </authorList>
    </citation>
    <scope>NUCLEOTIDE SEQUENCE [LARGE SCALE GENOMIC DNA]</scope>
</reference>
<protein>
    <submittedName>
        <fullName evidence="1">Uncharacterized protein</fullName>
    </submittedName>
</protein>
<sequence length="309" mass="34284">MKITKKPANNLWLIVLSLSLGLNVLALVYVLKPELNKLALKGKEAAKKEETANLFNEINPEKGFEINAKYGDLGPKMISLGVIDLEKFKQTYEKSAQPLTKEQLEILTKGSSKKIKIDRDNSYFLLNFFWAAGLANKSKALTEGDIVKYGEGRVDNFASTGGWSLSKTQPMDYYANSSLMPMTPEQETLVEKVASNIYRPCCNNSTAFPDCNHGMALLGVLQLMAGNGATEKQMFEAAKYYNAFWFPSNYYDLALYFKNKEGKKFSEIKAETVLGKDFSSSSGWQAAKEWLINKGIVEQPPKTGGGCGV</sequence>
<dbReference type="EMBL" id="LBQX01000049">
    <property type="protein sequence ID" value="KKP85587.1"/>
    <property type="molecule type" value="Genomic_DNA"/>
</dbReference>
<accession>A0A0G0G1H4</accession>
<comment type="caution">
    <text evidence="1">The sequence shown here is derived from an EMBL/GenBank/DDBJ whole genome shotgun (WGS) entry which is preliminary data.</text>
</comment>
<organism evidence="1 2">
    <name type="scientific">Candidatus Roizmanbacteria bacterium GW2011_GWA2_35_8</name>
    <dbReference type="NCBI Taxonomy" id="1618479"/>
    <lineage>
        <taxon>Bacteria</taxon>
        <taxon>Candidatus Roizmaniibacteriota</taxon>
    </lineage>
</organism>
<gene>
    <name evidence="1" type="ORF">UR89_C0049G0004</name>
</gene>